<evidence type="ECO:0000256" key="1">
    <source>
        <dbReference type="ARBA" id="ARBA00004184"/>
    </source>
</evidence>
<keyword evidence="3" id="KW-0963">Cytoplasm</keyword>
<feature type="domain" description="GRIP" evidence="7">
    <location>
        <begin position="280"/>
        <end position="330"/>
    </location>
</feature>
<keyword evidence="4" id="KW-0175">Coiled coil</keyword>
<comment type="caution">
    <text evidence="8">The sequence shown here is derived from an EMBL/GenBank/DDBJ whole genome shotgun (WGS) entry which is preliminary data.</text>
</comment>
<protein>
    <recommendedName>
        <fullName evidence="7">GRIP domain-containing protein</fullName>
    </recommendedName>
</protein>
<evidence type="ECO:0000256" key="2">
    <source>
        <dbReference type="ARBA" id="ARBA00004496"/>
    </source>
</evidence>
<evidence type="ECO:0000256" key="5">
    <source>
        <dbReference type="ARBA" id="ARBA00023136"/>
    </source>
</evidence>
<dbReference type="EMBL" id="JALJOQ010000028">
    <property type="protein sequence ID" value="KAK9807993.1"/>
    <property type="molecule type" value="Genomic_DNA"/>
</dbReference>
<name>A0AAW1PDK3_9CHLO</name>
<dbReference type="Proteomes" id="UP001465755">
    <property type="component" value="Unassembled WGS sequence"/>
</dbReference>
<dbReference type="AlphaFoldDB" id="A0AAW1PDK3"/>
<organism evidence="8 9">
    <name type="scientific">Symbiochloris irregularis</name>
    <dbReference type="NCBI Taxonomy" id="706552"/>
    <lineage>
        <taxon>Eukaryota</taxon>
        <taxon>Viridiplantae</taxon>
        <taxon>Chlorophyta</taxon>
        <taxon>core chlorophytes</taxon>
        <taxon>Trebouxiophyceae</taxon>
        <taxon>Trebouxiales</taxon>
        <taxon>Trebouxiaceae</taxon>
        <taxon>Symbiochloris</taxon>
    </lineage>
</organism>
<dbReference type="InterPro" id="IPR000237">
    <property type="entry name" value="GRIP_dom"/>
</dbReference>
<dbReference type="PROSITE" id="PS50913">
    <property type="entry name" value="GRIP"/>
    <property type="match status" value="1"/>
</dbReference>
<comment type="subcellular location">
    <subcellularLocation>
        <location evidence="2">Cytoplasm</location>
    </subcellularLocation>
    <subcellularLocation>
        <location evidence="1">Endomembrane system</location>
        <topology evidence="1">Peripheral membrane protein</topology>
    </subcellularLocation>
</comment>
<evidence type="ECO:0000313" key="9">
    <source>
        <dbReference type="Proteomes" id="UP001465755"/>
    </source>
</evidence>
<feature type="region of interest" description="Disordered" evidence="6">
    <location>
        <begin position="328"/>
        <end position="372"/>
    </location>
</feature>
<feature type="compositionally biased region" description="Low complexity" evidence="6">
    <location>
        <begin position="111"/>
        <end position="124"/>
    </location>
</feature>
<proteinExistence type="predicted"/>
<keyword evidence="5" id="KW-0472">Membrane</keyword>
<dbReference type="GO" id="GO:0005794">
    <property type="term" value="C:Golgi apparatus"/>
    <property type="evidence" value="ECO:0007669"/>
    <property type="project" value="TreeGrafter"/>
</dbReference>
<reference evidence="8 9" key="1">
    <citation type="journal article" date="2024" name="Nat. Commun.">
        <title>Phylogenomics reveals the evolutionary origins of lichenization in chlorophyte algae.</title>
        <authorList>
            <person name="Puginier C."/>
            <person name="Libourel C."/>
            <person name="Otte J."/>
            <person name="Skaloud P."/>
            <person name="Haon M."/>
            <person name="Grisel S."/>
            <person name="Petersen M."/>
            <person name="Berrin J.G."/>
            <person name="Delaux P.M."/>
            <person name="Dal Grande F."/>
            <person name="Keller J."/>
        </authorList>
    </citation>
    <scope>NUCLEOTIDE SEQUENCE [LARGE SCALE GENOMIC DNA]</scope>
    <source>
        <strain evidence="8 9">SAG 2036</strain>
    </source>
</reference>
<gene>
    <name evidence="8" type="ORF">WJX73_000747</name>
</gene>
<accession>A0AAW1PDK3</accession>
<evidence type="ECO:0000256" key="6">
    <source>
        <dbReference type="SAM" id="MobiDB-lite"/>
    </source>
</evidence>
<evidence type="ECO:0000256" key="3">
    <source>
        <dbReference type="ARBA" id="ARBA00022490"/>
    </source>
</evidence>
<evidence type="ECO:0000313" key="8">
    <source>
        <dbReference type="EMBL" id="KAK9807993.1"/>
    </source>
</evidence>
<feature type="compositionally biased region" description="Gly residues" evidence="6">
    <location>
        <begin position="340"/>
        <end position="352"/>
    </location>
</feature>
<evidence type="ECO:0000256" key="4">
    <source>
        <dbReference type="ARBA" id="ARBA00023054"/>
    </source>
</evidence>
<feature type="compositionally biased region" description="Basic and acidic residues" evidence="6">
    <location>
        <begin position="125"/>
        <end position="142"/>
    </location>
</feature>
<dbReference type="InterPro" id="IPR051952">
    <property type="entry name" value="Golgi-autophagy_related"/>
</dbReference>
<evidence type="ECO:0000259" key="7">
    <source>
        <dbReference type="PROSITE" id="PS50913"/>
    </source>
</evidence>
<keyword evidence="9" id="KW-1185">Reference proteome</keyword>
<dbReference type="PANTHER" id="PTHR23157:SF25">
    <property type="entry name" value="GRIP AND COILED-COIL DOMAIN-CONTAINING PROTEIN 1"/>
    <property type="match status" value="1"/>
</dbReference>
<feature type="region of interest" description="Disordered" evidence="6">
    <location>
        <begin position="93"/>
        <end position="183"/>
    </location>
</feature>
<dbReference type="PANTHER" id="PTHR23157">
    <property type="entry name" value="GRIP AND COILED-COIL DOMAIN-CONTAINING PROTEIN 1"/>
    <property type="match status" value="1"/>
</dbReference>
<sequence>MAPSQWPPALRGLVAEREAAASAAAAAGVRAEAEEVERGLESDLESARAQAAQAVAAKEQAVLAREEADARVMAVGEELREQERILRARFEEALAESQSATSAAREEARQAHQAASEAQESAASELKRWRSEAERLAKEARHVRIPSNSFTGAPTDPTSPLPPSRSAPRSTDSFKDSVDSPMAAAPQATAQLPPLLNHQMSVGRSGDLGPSRLGSFHRALSSEIEPADGAAGNKDQLVHALQARIGSLERELRDSDNTHRLRDRAQQVAKEEIAEMSRSVSRSEVNVDYLKAVLVDGFEAGALPSTSSLFPVLARLLSFSPEDLQRAKSTVSPGVKKGAATGGIKSGAGGLQRMGSTVRPAIGRPGSSGIVK</sequence>